<reference evidence="2 3" key="1">
    <citation type="submission" date="2015-10" db="EMBL/GenBank/DDBJ databases">
        <title>Draft genome sequence of Streptomyces griseoruber DSM 40281, type strain for the species Streptomyces griseoruber.</title>
        <authorList>
            <person name="Ruckert C."/>
            <person name="Winkler A."/>
            <person name="Kalinowski J."/>
            <person name="Kampfer P."/>
            <person name="Glaeser S."/>
        </authorList>
    </citation>
    <scope>NUCLEOTIDE SEQUENCE [LARGE SCALE GENOMIC DNA]</scope>
    <source>
        <strain evidence="2 3">DSM 40281</strain>
    </source>
</reference>
<proteinExistence type="predicted"/>
<name>A0A101SND0_9ACTN</name>
<keyword evidence="3" id="KW-1185">Reference proteome</keyword>
<feature type="region of interest" description="Disordered" evidence="1">
    <location>
        <begin position="38"/>
        <end position="64"/>
    </location>
</feature>
<evidence type="ECO:0008006" key="4">
    <source>
        <dbReference type="Google" id="ProtNLM"/>
    </source>
</evidence>
<sequence>MAAAGERITFATVARAAQVSTWLVYAEGVREHVQAAIDQQSHEPAKARSQGRQTSPASLTTDLALAREEISSLRDERDRLREAVRQQLGQQLDQVSNRQLTDRVSELTEQVRQLERSEAQARTEAEQLGSRVAELQADLAAARTSLRKMIRQQAGPPDGQ</sequence>
<organism evidence="2 3">
    <name type="scientific">Streptomyces griseoruber</name>
    <dbReference type="NCBI Taxonomy" id="1943"/>
    <lineage>
        <taxon>Bacteria</taxon>
        <taxon>Bacillati</taxon>
        <taxon>Actinomycetota</taxon>
        <taxon>Actinomycetes</taxon>
        <taxon>Kitasatosporales</taxon>
        <taxon>Streptomycetaceae</taxon>
        <taxon>Streptomyces</taxon>
    </lineage>
</organism>
<dbReference type="OrthoDB" id="4948751at2"/>
<accession>A0A101SND0</accession>
<dbReference type="EMBL" id="LMWW01000062">
    <property type="protein sequence ID" value="KUN77274.1"/>
    <property type="molecule type" value="Genomic_DNA"/>
</dbReference>
<evidence type="ECO:0000256" key="1">
    <source>
        <dbReference type="SAM" id="MobiDB-lite"/>
    </source>
</evidence>
<comment type="caution">
    <text evidence="2">The sequence shown here is derived from an EMBL/GenBank/DDBJ whole genome shotgun (WGS) entry which is preliminary data.</text>
</comment>
<protein>
    <recommendedName>
        <fullName evidence="4">KfrA N-terminal DNA-binding domain-containing protein</fullName>
    </recommendedName>
</protein>
<feature type="compositionally biased region" description="Polar residues" evidence="1">
    <location>
        <begin position="50"/>
        <end position="61"/>
    </location>
</feature>
<evidence type="ECO:0000313" key="3">
    <source>
        <dbReference type="Proteomes" id="UP000052982"/>
    </source>
</evidence>
<dbReference type="Proteomes" id="UP000052982">
    <property type="component" value="Unassembled WGS sequence"/>
</dbReference>
<evidence type="ECO:0000313" key="2">
    <source>
        <dbReference type="EMBL" id="KUN77274.1"/>
    </source>
</evidence>
<dbReference type="AlphaFoldDB" id="A0A101SND0"/>
<gene>
    <name evidence="2" type="ORF">AQJ64_34245</name>
</gene>